<feature type="region of interest" description="Disordered" evidence="1">
    <location>
        <begin position="220"/>
        <end position="244"/>
    </location>
</feature>
<proteinExistence type="predicted"/>
<dbReference type="Pfam" id="PF07505">
    <property type="entry name" value="DUF5131"/>
    <property type="match status" value="1"/>
</dbReference>
<dbReference type="Proteomes" id="UP001165653">
    <property type="component" value="Unassembled WGS sequence"/>
</dbReference>
<name>A0ABT3G550_9BACT</name>
<dbReference type="InterPro" id="IPR011101">
    <property type="entry name" value="DUF5131"/>
</dbReference>
<dbReference type="EMBL" id="JAPDDR010000007">
    <property type="protein sequence ID" value="MCW1914982.1"/>
    <property type="molecule type" value="Genomic_DNA"/>
</dbReference>
<accession>A0ABT3G550</accession>
<evidence type="ECO:0000256" key="1">
    <source>
        <dbReference type="SAM" id="MobiDB-lite"/>
    </source>
</evidence>
<keyword evidence="3" id="KW-1185">Reference proteome</keyword>
<protein>
    <submittedName>
        <fullName evidence="2">Phage Gp37/Gp68 family protein</fullName>
    </submittedName>
</protein>
<dbReference type="RefSeq" id="WP_264514520.1">
    <property type="nucleotide sequence ID" value="NZ_JAPDDR010000007.1"/>
</dbReference>
<reference evidence="2" key="1">
    <citation type="submission" date="2022-10" db="EMBL/GenBank/DDBJ databases">
        <title>Luteolibacter sp. GHJ8, whole genome shotgun sequencing project.</title>
        <authorList>
            <person name="Zhao G."/>
            <person name="Shen L."/>
        </authorList>
    </citation>
    <scope>NUCLEOTIDE SEQUENCE</scope>
    <source>
        <strain evidence="2">GHJ8</strain>
    </source>
</reference>
<feature type="compositionally biased region" description="Basic and acidic residues" evidence="1">
    <location>
        <begin position="235"/>
        <end position="244"/>
    </location>
</feature>
<organism evidence="2 3">
    <name type="scientific">Luteolibacter rhizosphaerae</name>
    <dbReference type="NCBI Taxonomy" id="2989719"/>
    <lineage>
        <taxon>Bacteria</taxon>
        <taxon>Pseudomonadati</taxon>
        <taxon>Verrucomicrobiota</taxon>
        <taxon>Verrucomicrobiia</taxon>
        <taxon>Verrucomicrobiales</taxon>
        <taxon>Verrucomicrobiaceae</taxon>
        <taxon>Luteolibacter</taxon>
    </lineage>
</organism>
<gene>
    <name evidence="2" type="ORF">OJ996_15445</name>
</gene>
<comment type="caution">
    <text evidence="2">The sequence shown here is derived from an EMBL/GenBank/DDBJ whole genome shotgun (WGS) entry which is preliminary data.</text>
</comment>
<evidence type="ECO:0000313" key="3">
    <source>
        <dbReference type="Proteomes" id="UP001165653"/>
    </source>
</evidence>
<evidence type="ECO:0000313" key="2">
    <source>
        <dbReference type="EMBL" id="MCW1914982.1"/>
    </source>
</evidence>
<sequence length="244" mass="27731">MASSSIEWTELTWNPTTGCDKISSGCKFCYAEIMSRRLQAMGVEKYRDGFKIREHEAALAIPFSWRKPAMVFVNSMSDLFHKDVSLEFIQRVFGVMNANPHLVFQVLTKRADRLAKVWSDLTWSQNIWIGVSVEDERVTHRIDDLRGIPAAVRFLSCEPLIGPLSRLNLDGIDWVIVGGESGARPRPMKPEWATEIRDQCARHDVAFFFKQWGGRNKKAAGRELDGAHHNSFPTPDKKRVASIV</sequence>